<evidence type="ECO:0000256" key="1">
    <source>
        <dbReference type="ARBA" id="ARBA00004651"/>
    </source>
</evidence>
<feature type="transmembrane region" description="Helical" evidence="7">
    <location>
        <begin position="284"/>
        <end position="308"/>
    </location>
</feature>
<dbReference type="CDD" id="cd06261">
    <property type="entry name" value="TM_PBP2"/>
    <property type="match status" value="1"/>
</dbReference>
<protein>
    <submittedName>
        <fullName evidence="8">Carbohydrate ABC transporter permease</fullName>
    </submittedName>
</protein>
<name>A0A454C932_METHO</name>
<dbReference type="Gene3D" id="1.10.3720.10">
    <property type="entry name" value="MetI-like"/>
    <property type="match status" value="1"/>
</dbReference>
<evidence type="ECO:0000256" key="2">
    <source>
        <dbReference type="ARBA" id="ARBA00022448"/>
    </source>
</evidence>
<keyword evidence="2 7" id="KW-0813">Transport</keyword>
<evidence type="ECO:0000256" key="7">
    <source>
        <dbReference type="RuleBase" id="RU363032"/>
    </source>
</evidence>
<keyword evidence="5 7" id="KW-1133">Transmembrane helix</keyword>
<dbReference type="EMBL" id="CP033021">
    <property type="protein sequence ID" value="AYN65200.1"/>
    <property type="molecule type" value="Genomic_DNA"/>
</dbReference>
<evidence type="ECO:0000313" key="8">
    <source>
        <dbReference type="EMBL" id="AYN65200.1"/>
    </source>
</evidence>
<reference evidence="8 9" key="1">
    <citation type="submission" date="2014-08" db="EMBL/GenBank/DDBJ databases">
        <authorList>
            <person name="Kuleshov K."/>
            <person name="Dedkov V."/>
            <person name="Markelov M."/>
            <person name="Pimkina E."/>
        </authorList>
    </citation>
    <scope>NUCLEOTIDE SEQUENCE [LARGE SCALE GENOMIC DNA]</scope>
    <source>
        <strain evidence="9">TOA</strain>
    </source>
</reference>
<feature type="transmembrane region" description="Helical" evidence="7">
    <location>
        <begin position="145"/>
        <end position="165"/>
    </location>
</feature>
<gene>
    <name evidence="8" type="ORF">KN71_000510</name>
</gene>
<dbReference type="Proteomes" id="UP000029712">
    <property type="component" value="Chromosome"/>
</dbReference>
<evidence type="ECO:0000313" key="9">
    <source>
        <dbReference type="Proteomes" id="UP000029712"/>
    </source>
</evidence>
<feature type="transmembrane region" description="Helical" evidence="7">
    <location>
        <begin position="108"/>
        <end position="133"/>
    </location>
</feature>
<reference evidence="8 9" key="2">
    <citation type="submission" date="2018-10" db="EMBL/GenBank/DDBJ databases">
        <title>Detection and isolation of Mycoplasma hominis as a predominant microorganism from pelvic cavity of patient with salpingitis and tubo-ovarian abscess.</title>
        <authorList>
            <person name="Guschin A.E."/>
            <person name="Khayrullina G.A."/>
            <person name="Rakovskaya I.V."/>
            <person name="Shelenkov A.A."/>
            <person name="Shagin D.A."/>
        </authorList>
    </citation>
    <scope>NUCLEOTIDE SEQUENCE [LARGE SCALE GENOMIC DNA]</scope>
    <source>
        <strain evidence="9">TOA</strain>
    </source>
</reference>
<dbReference type="AlphaFoldDB" id="A0A454C932"/>
<accession>A0A454C932</accession>
<evidence type="ECO:0000256" key="6">
    <source>
        <dbReference type="ARBA" id="ARBA00023136"/>
    </source>
</evidence>
<feature type="transmembrane region" description="Helical" evidence="7">
    <location>
        <begin position="177"/>
        <end position="197"/>
    </location>
</feature>
<keyword evidence="6 7" id="KW-0472">Membrane</keyword>
<evidence type="ECO:0000256" key="5">
    <source>
        <dbReference type="ARBA" id="ARBA00022989"/>
    </source>
</evidence>
<proteinExistence type="inferred from homology"/>
<dbReference type="InterPro" id="IPR035906">
    <property type="entry name" value="MetI-like_sf"/>
</dbReference>
<feature type="transmembrane region" description="Helical" evidence="7">
    <location>
        <begin position="222"/>
        <end position="247"/>
    </location>
</feature>
<keyword evidence="3" id="KW-1003">Cell membrane</keyword>
<dbReference type="OMA" id="FFAQKAF"/>
<comment type="similarity">
    <text evidence="7">Belongs to the binding-protein-dependent transport system permease family.</text>
</comment>
<evidence type="ECO:0000256" key="4">
    <source>
        <dbReference type="ARBA" id="ARBA00022692"/>
    </source>
</evidence>
<dbReference type="Pfam" id="PF00528">
    <property type="entry name" value="BPD_transp_1"/>
    <property type="match status" value="1"/>
</dbReference>
<keyword evidence="4 7" id="KW-0812">Transmembrane</keyword>
<dbReference type="OrthoDB" id="9787837at2"/>
<dbReference type="GeneID" id="89679535"/>
<sequence length="325" mass="36927">MSLGKLKIKHWREKSYLRSKQELMSKPYSSTKASSLIASWAFKIIILVFFALVIIFPFYFMIEMSFVEKQLSTDSRTTILFPRAIVEGGKSFFPENYRDAFESGFLEALVFTAGITTFSVLIRLGFSITLGYALSLRNWRGKNSFFIFFISLMILPEVALLSGQYRLVVALGWTIGWGQFFALVMPFAASIFFGYMYKNAFEAIPNSVKESSMLDGANGIKYFFKIAMPMVSATTWTVCILTAFASWNSYTWPALIFKTLGSPWKPLNLWVFTTGKSQESEIQIVYTSIRMAATVIAILPMFIIYFILKKRIMNAISRQGNATKG</sequence>
<dbReference type="GO" id="GO:0055085">
    <property type="term" value="P:transmembrane transport"/>
    <property type="evidence" value="ECO:0007669"/>
    <property type="project" value="InterPro"/>
</dbReference>
<dbReference type="RefSeq" id="WP_012855353.1">
    <property type="nucleotide sequence ID" value="NZ_CP011538.1"/>
</dbReference>
<feature type="transmembrane region" description="Helical" evidence="7">
    <location>
        <begin position="40"/>
        <end position="62"/>
    </location>
</feature>
<comment type="subcellular location">
    <subcellularLocation>
        <location evidence="1 7">Cell membrane</location>
        <topology evidence="1 7">Multi-pass membrane protein</topology>
    </subcellularLocation>
</comment>
<dbReference type="PANTHER" id="PTHR43744:SF12">
    <property type="entry name" value="ABC TRANSPORTER PERMEASE PROTEIN MG189-RELATED"/>
    <property type="match status" value="1"/>
</dbReference>
<dbReference type="SUPFAM" id="SSF161098">
    <property type="entry name" value="MetI-like"/>
    <property type="match status" value="1"/>
</dbReference>
<evidence type="ECO:0000256" key="3">
    <source>
        <dbReference type="ARBA" id="ARBA00022475"/>
    </source>
</evidence>
<dbReference type="GO" id="GO:0005886">
    <property type="term" value="C:plasma membrane"/>
    <property type="evidence" value="ECO:0007669"/>
    <property type="project" value="UniProtKB-SubCell"/>
</dbReference>
<organism evidence="8 9">
    <name type="scientific">Metamycoplasma hominis</name>
    <name type="common">Mycoplasma hominis</name>
    <dbReference type="NCBI Taxonomy" id="2098"/>
    <lineage>
        <taxon>Bacteria</taxon>
        <taxon>Bacillati</taxon>
        <taxon>Mycoplasmatota</taxon>
        <taxon>Mycoplasmoidales</taxon>
        <taxon>Metamycoplasmataceae</taxon>
        <taxon>Metamycoplasma</taxon>
    </lineage>
</organism>
<dbReference type="PANTHER" id="PTHR43744">
    <property type="entry name" value="ABC TRANSPORTER PERMEASE PROTEIN MG189-RELATED-RELATED"/>
    <property type="match status" value="1"/>
</dbReference>
<dbReference type="PROSITE" id="PS50928">
    <property type="entry name" value="ABC_TM1"/>
    <property type="match status" value="1"/>
</dbReference>
<dbReference type="InterPro" id="IPR000515">
    <property type="entry name" value="MetI-like"/>
</dbReference>